<organism evidence="2 3">
    <name type="scientific">Brachybacterium halotolerans</name>
    <dbReference type="NCBI Taxonomy" id="2795215"/>
    <lineage>
        <taxon>Bacteria</taxon>
        <taxon>Bacillati</taxon>
        <taxon>Actinomycetota</taxon>
        <taxon>Actinomycetes</taxon>
        <taxon>Micrococcales</taxon>
        <taxon>Dermabacteraceae</taxon>
        <taxon>Brachybacterium</taxon>
    </lineage>
</organism>
<accession>A0ABS1BDS6</accession>
<gene>
    <name evidence="2" type="ORF">I8D64_12190</name>
</gene>
<comment type="caution">
    <text evidence="2">The sequence shown here is derived from an EMBL/GenBank/DDBJ whole genome shotgun (WGS) entry which is preliminary data.</text>
</comment>
<dbReference type="Proteomes" id="UP000612352">
    <property type="component" value="Unassembled WGS sequence"/>
</dbReference>
<evidence type="ECO:0000256" key="1">
    <source>
        <dbReference type="SAM" id="MobiDB-lite"/>
    </source>
</evidence>
<evidence type="ECO:0000313" key="2">
    <source>
        <dbReference type="EMBL" id="MBK0332155.1"/>
    </source>
</evidence>
<name>A0ABS1BDS6_9MICO</name>
<dbReference type="SUPFAM" id="SSF53756">
    <property type="entry name" value="UDP-Glycosyltransferase/glycogen phosphorylase"/>
    <property type="match status" value="1"/>
</dbReference>
<dbReference type="PANTHER" id="PTHR12526">
    <property type="entry name" value="GLYCOSYLTRANSFERASE"/>
    <property type="match status" value="1"/>
</dbReference>
<dbReference type="EMBL" id="JAEDAJ010000007">
    <property type="protein sequence ID" value="MBK0332155.1"/>
    <property type="molecule type" value="Genomic_DNA"/>
</dbReference>
<feature type="region of interest" description="Disordered" evidence="1">
    <location>
        <begin position="506"/>
        <end position="526"/>
    </location>
</feature>
<sequence>MSAHRTTSPASARSGFATLRRRALGAGIRAASLLPGGVGARARYLRLTRRMDRGEVPAAWRGEMLAELRRADALLARGDDDGAVEWFDKALRVAYHASLHYGLEDSPLITDPDGFLAPVRASAVGRLLLAPPARDEGPSRPAPRARAASAGASAAEGSAPVRLLVIAQRNWTFVNPVIDALEAYGFEVRRVEVDDLPPAERPTRERVLRARMELARTGRRLPTPAALAEPFDWADVVLVEWGHHVLTWVSLLADMPRLTAARIHRFEAYTPFPLLTVFDVVDRVLFVSPHVRALIQHLTPNLERAGEIIGVDNFLAYGLGPEPRAHRDPHLLAQVGWLRPVKDVLFTLDLLERVRAKDPRHRLQLIGPGLPEDPAQDTAFQARVRRRIAQFPAGAVQVLGARSDVPDLLAMAGWIVSSSLHEGVHEAVMEGIAAGCVPLIRNWPDARPYGGAGVIYPDRWVVEDLDEAVERVLRIEREGALTEVSAEARAWVVERRTASTVTARYAEALSPQQPTAGEEPTGSTRR</sequence>
<protein>
    <submittedName>
        <fullName evidence="2">Glycosyltransferase</fullName>
    </submittedName>
</protein>
<feature type="compositionally biased region" description="Low complexity" evidence="1">
    <location>
        <begin position="142"/>
        <end position="151"/>
    </location>
</feature>
<dbReference type="Pfam" id="PF13692">
    <property type="entry name" value="Glyco_trans_1_4"/>
    <property type="match status" value="1"/>
</dbReference>
<dbReference type="Gene3D" id="3.40.50.2000">
    <property type="entry name" value="Glycogen Phosphorylase B"/>
    <property type="match status" value="1"/>
</dbReference>
<keyword evidence="3" id="KW-1185">Reference proteome</keyword>
<evidence type="ECO:0000313" key="3">
    <source>
        <dbReference type="Proteomes" id="UP000612352"/>
    </source>
</evidence>
<reference evidence="2 3" key="1">
    <citation type="submission" date="2020-12" db="EMBL/GenBank/DDBJ databases">
        <title>Brachybacterium sp. MASK1Z-5, whole genome shotgun sequence.</title>
        <authorList>
            <person name="Tuo L."/>
        </authorList>
    </citation>
    <scope>NUCLEOTIDE SEQUENCE [LARGE SCALE GENOMIC DNA]</scope>
    <source>
        <strain evidence="2 3">MASK1Z-5</strain>
    </source>
</reference>
<dbReference type="RefSeq" id="WP_200503059.1">
    <property type="nucleotide sequence ID" value="NZ_JAEDAJ010000007.1"/>
</dbReference>
<feature type="compositionally biased region" description="Polar residues" evidence="1">
    <location>
        <begin position="510"/>
        <end position="526"/>
    </location>
</feature>
<proteinExistence type="predicted"/>
<feature type="region of interest" description="Disordered" evidence="1">
    <location>
        <begin position="130"/>
        <end position="151"/>
    </location>
</feature>